<dbReference type="STRING" id="561061.SAMN05660862_1365"/>
<dbReference type="EMBL" id="FXAU01000002">
    <property type="protein sequence ID" value="SMG21656.1"/>
    <property type="molecule type" value="Genomic_DNA"/>
</dbReference>
<dbReference type="GO" id="GO:0008168">
    <property type="term" value="F:methyltransferase activity"/>
    <property type="evidence" value="ECO:0007669"/>
    <property type="project" value="UniProtKB-KW"/>
</dbReference>
<dbReference type="Proteomes" id="UP000192980">
    <property type="component" value="Unassembled WGS sequence"/>
</dbReference>
<organism evidence="1 2">
    <name type="scientific">Sphingobacterium psychroaquaticum</name>
    <dbReference type="NCBI Taxonomy" id="561061"/>
    <lineage>
        <taxon>Bacteria</taxon>
        <taxon>Pseudomonadati</taxon>
        <taxon>Bacteroidota</taxon>
        <taxon>Sphingobacteriia</taxon>
        <taxon>Sphingobacteriales</taxon>
        <taxon>Sphingobacteriaceae</taxon>
        <taxon>Sphingobacterium</taxon>
    </lineage>
</organism>
<dbReference type="InterPro" id="IPR029063">
    <property type="entry name" value="SAM-dependent_MTases_sf"/>
</dbReference>
<accession>A0A1X7J490</accession>
<gene>
    <name evidence="1" type="ORF">SAMN05660862_1365</name>
</gene>
<dbReference type="Pfam" id="PF03848">
    <property type="entry name" value="TehB"/>
    <property type="match status" value="1"/>
</dbReference>
<dbReference type="InterPro" id="IPR015985">
    <property type="entry name" value="TehB-like_dom"/>
</dbReference>
<dbReference type="RefSeq" id="WP_085472220.1">
    <property type="nucleotide sequence ID" value="NZ_CP038029.1"/>
</dbReference>
<dbReference type="GO" id="GO:0032259">
    <property type="term" value="P:methylation"/>
    <property type="evidence" value="ECO:0007669"/>
    <property type="project" value="UniProtKB-KW"/>
</dbReference>
<keyword evidence="1" id="KW-0808">Transferase</keyword>
<evidence type="ECO:0000313" key="1">
    <source>
        <dbReference type="EMBL" id="SMG21656.1"/>
    </source>
</evidence>
<dbReference type="Gene3D" id="3.40.50.150">
    <property type="entry name" value="Vaccinia Virus protein VP39"/>
    <property type="match status" value="1"/>
</dbReference>
<dbReference type="CDD" id="cd02440">
    <property type="entry name" value="AdoMet_MTases"/>
    <property type="match status" value="1"/>
</dbReference>
<proteinExistence type="predicted"/>
<protein>
    <submittedName>
        <fullName evidence="1">Methyltransferase domain-containing protein</fullName>
    </submittedName>
</protein>
<dbReference type="SUPFAM" id="SSF53335">
    <property type="entry name" value="S-adenosyl-L-methionine-dependent methyltransferases"/>
    <property type="match status" value="1"/>
</dbReference>
<sequence>MERDVYGEALYDYLALGELGEPLLLHSSYGDIEEMPVEVFYRDADDFPELEHIALALCDGKVLDVGAGVGSHALFLQEKGFDVTALEISATACDIMAKRGVQHLLHEDFFELKEQRYDTLLFLMNGIGLAGSVEGFRDLLRYSKNLLTERGQLIFDSSDISYLYEEYRIAKPSHYLGQIKYQYEYKGHKGKPFDWLYIDQTELIRIAREENWVVQILFEDENDQYLVRMEPRKPVND</sequence>
<dbReference type="AlphaFoldDB" id="A0A1X7J490"/>
<keyword evidence="1" id="KW-0489">Methyltransferase</keyword>
<dbReference type="OrthoDB" id="1143568at2"/>
<name>A0A1X7J490_9SPHI</name>
<reference evidence="1 2" key="1">
    <citation type="submission" date="2017-04" db="EMBL/GenBank/DDBJ databases">
        <authorList>
            <person name="Afonso C.L."/>
            <person name="Miller P.J."/>
            <person name="Scott M.A."/>
            <person name="Spackman E."/>
            <person name="Goraichik I."/>
            <person name="Dimitrov K.M."/>
            <person name="Suarez D.L."/>
            <person name="Swayne D.E."/>
        </authorList>
    </citation>
    <scope>NUCLEOTIDE SEQUENCE [LARGE SCALE GENOMIC DNA]</scope>
    <source>
        <strain evidence="1 2">DSM 22418</strain>
    </source>
</reference>
<evidence type="ECO:0000313" key="2">
    <source>
        <dbReference type="Proteomes" id="UP000192980"/>
    </source>
</evidence>
<keyword evidence="2" id="KW-1185">Reference proteome</keyword>